<keyword evidence="10 11" id="KW-0449">Lipoprotein</keyword>
<dbReference type="Gene3D" id="1.10.4030.10">
    <property type="entry name" value="Porin chaperone SurA, peptide-binding domain"/>
    <property type="match status" value="1"/>
</dbReference>
<evidence type="ECO:0000256" key="1">
    <source>
        <dbReference type="ARBA" id="ARBA00000971"/>
    </source>
</evidence>
<dbReference type="PROSITE" id="PS50198">
    <property type="entry name" value="PPIC_PPIASE_2"/>
    <property type="match status" value="1"/>
</dbReference>
<evidence type="ECO:0000256" key="12">
    <source>
        <dbReference type="SAM" id="SignalP"/>
    </source>
</evidence>
<dbReference type="HAMAP" id="MF_01145">
    <property type="entry name" value="Foldase_PrsA"/>
    <property type="match status" value="1"/>
</dbReference>
<dbReference type="PANTHER" id="PTHR47245">
    <property type="entry name" value="PEPTIDYLPROLYL ISOMERASE"/>
    <property type="match status" value="1"/>
</dbReference>
<evidence type="ECO:0000256" key="2">
    <source>
        <dbReference type="ARBA" id="ARBA00004193"/>
    </source>
</evidence>
<comment type="subcellular location">
    <subcellularLocation>
        <location evidence="2 11">Cell membrane</location>
        <topology evidence="2 11">Lipid-anchor</topology>
    </subcellularLocation>
</comment>
<keyword evidence="9 11" id="KW-0413">Isomerase</keyword>
<accession>A0ABW0RCM7</accession>
<evidence type="ECO:0000256" key="6">
    <source>
        <dbReference type="ARBA" id="ARBA00023110"/>
    </source>
</evidence>
<dbReference type="PANTHER" id="PTHR47245:SF1">
    <property type="entry name" value="FOLDASE PROTEIN PRSA"/>
    <property type="match status" value="1"/>
</dbReference>
<protein>
    <recommendedName>
        <fullName evidence="11">Foldase protein PrsA</fullName>
        <ecNumber evidence="11">5.2.1.8</ecNumber>
    </recommendedName>
</protein>
<evidence type="ECO:0000256" key="3">
    <source>
        <dbReference type="ARBA" id="ARBA00006071"/>
    </source>
</evidence>
<dbReference type="Proteomes" id="UP001595978">
    <property type="component" value="Unassembled WGS sequence"/>
</dbReference>
<gene>
    <name evidence="11" type="primary">prsA</name>
    <name evidence="14" type="ORF">ACFPOH_08660</name>
</gene>
<evidence type="ECO:0000259" key="13">
    <source>
        <dbReference type="PROSITE" id="PS50198"/>
    </source>
</evidence>
<evidence type="ECO:0000256" key="5">
    <source>
        <dbReference type="ARBA" id="ARBA00022729"/>
    </source>
</evidence>
<feature type="signal peptide" evidence="12">
    <location>
        <begin position="1"/>
        <end position="18"/>
    </location>
</feature>
<evidence type="ECO:0000256" key="7">
    <source>
        <dbReference type="ARBA" id="ARBA00023136"/>
    </source>
</evidence>
<dbReference type="InterPro" id="IPR050245">
    <property type="entry name" value="PrsA_foldase"/>
</dbReference>
<organism evidence="14 15">
    <name type="scientific">Ureibacillus suwonensis</name>
    <dbReference type="NCBI Taxonomy" id="313007"/>
    <lineage>
        <taxon>Bacteria</taxon>
        <taxon>Bacillati</taxon>
        <taxon>Bacillota</taxon>
        <taxon>Bacilli</taxon>
        <taxon>Bacillales</taxon>
        <taxon>Caryophanaceae</taxon>
        <taxon>Ureibacillus</taxon>
    </lineage>
</organism>
<dbReference type="Gene3D" id="3.10.50.40">
    <property type="match status" value="1"/>
</dbReference>
<dbReference type="SUPFAM" id="SSF54534">
    <property type="entry name" value="FKBP-like"/>
    <property type="match status" value="1"/>
</dbReference>
<evidence type="ECO:0000256" key="9">
    <source>
        <dbReference type="ARBA" id="ARBA00023235"/>
    </source>
</evidence>
<evidence type="ECO:0000256" key="10">
    <source>
        <dbReference type="ARBA" id="ARBA00023288"/>
    </source>
</evidence>
<dbReference type="SUPFAM" id="SSF109998">
    <property type="entry name" value="Triger factor/SurA peptide-binding domain-like"/>
    <property type="match status" value="1"/>
</dbReference>
<dbReference type="Pfam" id="PF13616">
    <property type="entry name" value="Rotamase_3"/>
    <property type="match status" value="1"/>
</dbReference>
<comment type="catalytic activity">
    <reaction evidence="1 11">
        <text>[protein]-peptidylproline (omega=180) = [protein]-peptidylproline (omega=0)</text>
        <dbReference type="Rhea" id="RHEA:16237"/>
        <dbReference type="Rhea" id="RHEA-COMP:10747"/>
        <dbReference type="Rhea" id="RHEA-COMP:10748"/>
        <dbReference type="ChEBI" id="CHEBI:83833"/>
        <dbReference type="ChEBI" id="CHEBI:83834"/>
        <dbReference type="EC" id="5.2.1.8"/>
    </reaction>
</comment>
<comment type="caution">
    <text evidence="14">The sequence shown here is derived from an EMBL/GenBank/DDBJ whole genome shotgun (WGS) entry which is preliminary data.</text>
</comment>
<dbReference type="InterPro" id="IPR027304">
    <property type="entry name" value="Trigger_fact/SurA_dom_sf"/>
</dbReference>
<comment type="similarity">
    <text evidence="3 11">Belongs to the PrsA family.</text>
</comment>
<dbReference type="EMBL" id="JBHSNQ010000074">
    <property type="protein sequence ID" value="MFC5541832.1"/>
    <property type="molecule type" value="Genomic_DNA"/>
</dbReference>
<keyword evidence="6 11" id="KW-0697">Rotamase</keyword>
<keyword evidence="15" id="KW-1185">Reference proteome</keyword>
<name>A0ABW0RCM7_9BACL</name>
<evidence type="ECO:0000256" key="11">
    <source>
        <dbReference type="HAMAP-Rule" id="MF_01145"/>
    </source>
</evidence>
<keyword evidence="4 11" id="KW-1003">Cell membrane</keyword>
<dbReference type="GO" id="GO:0003755">
    <property type="term" value="F:peptidyl-prolyl cis-trans isomerase activity"/>
    <property type="evidence" value="ECO:0007669"/>
    <property type="project" value="UniProtKB-EC"/>
</dbReference>
<evidence type="ECO:0000313" key="15">
    <source>
        <dbReference type="Proteomes" id="UP001595978"/>
    </source>
</evidence>
<keyword evidence="5 11" id="KW-0732">Signal</keyword>
<dbReference type="InterPro" id="IPR046357">
    <property type="entry name" value="PPIase_dom_sf"/>
</dbReference>
<reference evidence="15" key="1">
    <citation type="journal article" date="2019" name="Int. J. Syst. Evol. Microbiol.">
        <title>The Global Catalogue of Microorganisms (GCM) 10K type strain sequencing project: providing services to taxonomists for standard genome sequencing and annotation.</title>
        <authorList>
            <consortium name="The Broad Institute Genomics Platform"/>
            <consortium name="The Broad Institute Genome Sequencing Center for Infectious Disease"/>
            <person name="Wu L."/>
            <person name="Ma J."/>
        </authorList>
    </citation>
    <scope>NUCLEOTIDE SEQUENCE [LARGE SCALE GENOMIC DNA]</scope>
    <source>
        <strain evidence="15">CCUG 56331</strain>
    </source>
</reference>
<dbReference type="InterPro" id="IPR023059">
    <property type="entry name" value="Foldase_PrsA"/>
</dbReference>
<keyword evidence="8 11" id="KW-0564">Palmitate</keyword>
<feature type="chain" id="PRO_5045102924" description="Foldase protein PrsA" evidence="12">
    <location>
        <begin position="19"/>
        <end position="295"/>
    </location>
</feature>
<dbReference type="PROSITE" id="PS51257">
    <property type="entry name" value="PROKAR_LIPOPROTEIN"/>
    <property type="match status" value="1"/>
</dbReference>
<feature type="domain" description="PpiC" evidence="13">
    <location>
        <begin position="134"/>
        <end position="224"/>
    </location>
</feature>
<sequence>MKKTFLAIALATSVFALSACNSDDEVVVSTKYGDITKDEFYNDIKDMAGSMLLEQVVVEHILENKYKVSDEEVEERLKQYKDQLGDSFDDVLKQQNMTEEQFKTNIRYTLLQEKAENDIKISEEEMKKYYEQGKYELHARHILVEDEKTAKEVLNKLKKGEDFAKLAKEYSLDTGNAQDGGDLGWFTVGTMVTEFNDAAYALDVNEISEPVKTEFGYHIIQLLDKREVKNYGTYEEKKDEIRQNLIKMKGGVNAKLEELIKDADIDIKDEDLKSAFSQILGTDSDKDSKDKEKDK</sequence>
<evidence type="ECO:0000256" key="4">
    <source>
        <dbReference type="ARBA" id="ARBA00022475"/>
    </source>
</evidence>
<proteinExistence type="inferred from homology"/>
<evidence type="ECO:0000313" key="14">
    <source>
        <dbReference type="EMBL" id="MFC5541832.1"/>
    </source>
</evidence>
<dbReference type="RefSeq" id="WP_342581783.1">
    <property type="nucleotide sequence ID" value="NZ_JBHSNQ010000074.1"/>
</dbReference>
<comment type="function">
    <text evidence="11">Plays a major role in protein secretion by helping the post-translocational extracellular folding of several secreted proteins.</text>
</comment>
<dbReference type="EC" id="5.2.1.8" evidence="11"/>
<dbReference type="InterPro" id="IPR000297">
    <property type="entry name" value="PPIase_PpiC"/>
</dbReference>
<evidence type="ECO:0000256" key="8">
    <source>
        <dbReference type="ARBA" id="ARBA00023139"/>
    </source>
</evidence>
<keyword evidence="7 11" id="KW-0472">Membrane</keyword>